<dbReference type="EMBL" id="JABSTQ010009825">
    <property type="protein sequence ID" value="KAG0425559.1"/>
    <property type="molecule type" value="Genomic_DNA"/>
</dbReference>
<evidence type="ECO:0000313" key="1">
    <source>
        <dbReference type="EMBL" id="KAG0425559.1"/>
    </source>
</evidence>
<name>A0AC60PWA4_IXOPE</name>
<protein>
    <submittedName>
        <fullName evidence="1">Uncharacterized protein</fullName>
    </submittedName>
</protein>
<reference evidence="1 2" key="1">
    <citation type="journal article" date="2020" name="Cell">
        <title>Large-Scale Comparative Analyses of Tick Genomes Elucidate Their Genetic Diversity and Vector Capacities.</title>
        <authorList>
            <consortium name="Tick Genome and Microbiome Consortium (TIGMIC)"/>
            <person name="Jia N."/>
            <person name="Wang J."/>
            <person name="Shi W."/>
            <person name="Du L."/>
            <person name="Sun Y."/>
            <person name="Zhan W."/>
            <person name="Jiang J.F."/>
            <person name="Wang Q."/>
            <person name="Zhang B."/>
            <person name="Ji P."/>
            <person name="Bell-Sakyi L."/>
            <person name="Cui X.M."/>
            <person name="Yuan T.T."/>
            <person name="Jiang B.G."/>
            <person name="Yang W.F."/>
            <person name="Lam T.T."/>
            <person name="Chang Q.C."/>
            <person name="Ding S.J."/>
            <person name="Wang X.J."/>
            <person name="Zhu J.G."/>
            <person name="Ruan X.D."/>
            <person name="Zhao L."/>
            <person name="Wei J.T."/>
            <person name="Ye R.Z."/>
            <person name="Que T.C."/>
            <person name="Du C.H."/>
            <person name="Zhou Y.H."/>
            <person name="Cheng J.X."/>
            <person name="Dai P.F."/>
            <person name="Guo W.B."/>
            <person name="Han X.H."/>
            <person name="Huang E.J."/>
            <person name="Li L.F."/>
            <person name="Wei W."/>
            <person name="Gao Y.C."/>
            <person name="Liu J.Z."/>
            <person name="Shao H.Z."/>
            <person name="Wang X."/>
            <person name="Wang C.C."/>
            <person name="Yang T.C."/>
            <person name="Huo Q.B."/>
            <person name="Li W."/>
            <person name="Chen H.Y."/>
            <person name="Chen S.E."/>
            <person name="Zhou L.G."/>
            <person name="Ni X.B."/>
            <person name="Tian J.H."/>
            <person name="Sheng Y."/>
            <person name="Liu T."/>
            <person name="Pan Y.S."/>
            <person name="Xia L.Y."/>
            <person name="Li J."/>
            <person name="Zhao F."/>
            <person name="Cao W.C."/>
        </authorList>
    </citation>
    <scope>NUCLEOTIDE SEQUENCE [LARGE SCALE GENOMIC DNA]</scope>
    <source>
        <strain evidence="1">Iper-2018</strain>
    </source>
</reference>
<gene>
    <name evidence="1" type="ORF">HPB47_027287</name>
</gene>
<feature type="non-terminal residue" evidence="1">
    <location>
        <position position="1"/>
    </location>
</feature>
<comment type="caution">
    <text evidence="1">The sequence shown here is derived from an EMBL/GenBank/DDBJ whole genome shotgun (WGS) entry which is preliminary data.</text>
</comment>
<evidence type="ECO:0000313" key="2">
    <source>
        <dbReference type="Proteomes" id="UP000805193"/>
    </source>
</evidence>
<keyword evidence="2" id="KW-1185">Reference proteome</keyword>
<accession>A0AC60PWA4</accession>
<sequence>VNVLKASRRISVHLMADELAAKFSWKEREDELEQIHNGELHPLEKQVVPLLVDIQQHVRSLKQDVDAMRLHVLQLEAAQQGGAPLPPPGPVALPPLLSDLPLRTLRDVEEAERLLADVSKLQLLGKGSKALQRCVQILVRLLLTNDLQRNYSLAGRQKKHAFKELRMGKLLLAAVEEKTGQDSDSVEKAVGRYLAGAPARAKEAAKGSRAPQDELDGSSGSTAMTAVTIKTVGPVRDKALPQANVVCLHNGEWHGIATWPVQPERPDVGGKSRQLYELFLGGFDYATTDPRVTWGGEERCVRSEDATSRALGCTEVAVQCPEHGLDRCFLKSGPS</sequence>
<dbReference type="Proteomes" id="UP000805193">
    <property type="component" value="Unassembled WGS sequence"/>
</dbReference>
<proteinExistence type="predicted"/>
<organism evidence="1 2">
    <name type="scientific">Ixodes persulcatus</name>
    <name type="common">Taiga tick</name>
    <dbReference type="NCBI Taxonomy" id="34615"/>
    <lineage>
        <taxon>Eukaryota</taxon>
        <taxon>Metazoa</taxon>
        <taxon>Ecdysozoa</taxon>
        <taxon>Arthropoda</taxon>
        <taxon>Chelicerata</taxon>
        <taxon>Arachnida</taxon>
        <taxon>Acari</taxon>
        <taxon>Parasitiformes</taxon>
        <taxon>Ixodida</taxon>
        <taxon>Ixodoidea</taxon>
        <taxon>Ixodidae</taxon>
        <taxon>Ixodinae</taxon>
        <taxon>Ixodes</taxon>
    </lineage>
</organism>